<sequence length="138" mass="15203">MLELQPDLEHPLTGPFWRASAQQQLAIPGCEQCDRLVWYPREACSHCGAGLYWRTLSGRGTLAAFSVVKRPLFPAFAAFSPYVCALVALEEDPAVRLVSQVVDCDTSQLACDMPLSVVFRELAPDGCKPYLAPLFKPC</sequence>
<dbReference type="Gene3D" id="6.10.30.10">
    <property type="match status" value="1"/>
</dbReference>
<evidence type="ECO:0000259" key="1">
    <source>
        <dbReference type="Pfam" id="PF01796"/>
    </source>
</evidence>
<dbReference type="Pfam" id="PF01796">
    <property type="entry name" value="OB_ChsH2_C"/>
    <property type="match status" value="1"/>
</dbReference>
<dbReference type="OrthoDB" id="3182121at2"/>
<feature type="domain" description="ChsH2 rubredoxin-like zinc ribbon" evidence="2">
    <location>
        <begin position="17"/>
        <end position="49"/>
    </location>
</feature>
<feature type="domain" description="ChsH2 C-terminal OB-fold" evidence="1">
    <location>
        <begin position="53"/>
        <end position="120"/>
    </location>
</feature>
<comment type="caution">
    <text evidence="3">The sequence shown here is derived from an EMBL/GenBank/DDBJ whole genome shotgun (WGS) entry which is preliminary data.</text>
</comment>
<dbReference type="InterPro" id="IPR012340">
    <property type="entry name" value="NA-bd_OB-fold"/>
</dbReference>
<dbReference type="PANTHER" id="PTHR34075:SF5">
    <property type="entry name" value="BLR3430 PROTEIN"/>
    <property type="match status" value="1"/>
</dbReference>
<dbReference type="EMBL" id="VRYZ01000004">
    <property type="protein sequence ID" value="TXS91747.1"/>
    <property type="molecule type" value="Genomic_DNA"/>
</dbReference>
<reference evidence="3 4" key="1">
    <citation type="submission" date="2019-08" db="EMBL/GenBank/DDBJ databases">
        <title>Parahaliea maris sp. nov., isolated from the surface seawater.</title>
        <authorList>
            <person name="Liu Y."/>
        </authorList>
    </citation>
    <scope>NUCLEOTIDE SEQUENCE [LARGE SCALE GENOMIC DNA]</scope>
    <source>
        <strain evidence="3 4">S2-26</strain>
    </source>
</reference>
<dbReference type="Pfam" id="PF12172">
    <property type="entry name" value="zf-ChsH2"/>
    <property type="match status" value="1"/>
</dbReference>
<dbReference type="InterPro" id="IPR052513">
    <property type="entry name" value="Thioester_dehydratase-like"/>
</dbReference>
<keyword evidence="4" id="KW-1185">Reference proteome</keyword>
<organism evidence="3 4">
    <name type="scientific">Parahaliea aestuarii</name>
    <dbReference type="NCBI Taxonomy" id="1852021"/>
    <lineage>
        <taxon>Bacteria</taxon>
        <taxon>Pseudomonadati</taxon>
        <taxon>Pseudomonadota</taxon>
        <taxon>Gammaproteobacteria</taxon>
        <taxon>Cellvibrionales</taxon>
        <taxon>Halieaceae</taxon>
        <taxon>Parahaliea</taxon>
    </lineage>
</organism>
<accession>A0A5C8ZWA2</accession>
<dbReference type="RefSeq" id="WP_148064444.1">
    <property type="nucleotide sequence ID" value="NZ_VRYZ01000004.1"/>
</dbReference>
<dbReference type="InterPro" id="IPR022002">
    <property type="entry name" value="ChsH2_Znr"/>
</dbReference>
<dbReference type="Proteomes" id="UP000321933">
    <property type="component" value="Unassembled WGS sequence"/>
</dbReference>
<evidence type="ECO:0000259" key="2">
    <source>
        <dbReference type="Pfam" id="PF12172"/>
    </source>
</evidence>
<name>A0A5C8ZWA2_9GAMM</name>
<dbReference type="AlphaFoldDB" id="A0A5C8ZWA2"/>
<protein>
    <submittedName>
        <fullName evidence="3">Nucleic acid-binding protein</fullName>
    </submittedName>
</protein>
<evidence type="ECO:0000313" key="4">
    <source>
        <dbReference type="Proteomes" id="UP000321933"/>
    </source>
</evidence>
<proteinExistence type="predicted"/>
<gene>
    <name evidence="3" type="ORF">FVW59_11385</name>
</gene>
<dbReference type="SUPFAM" id="SSF50249">
    <property type="entry name" value="Nucleic acid-binding proteins"/>
    <property type="match status" value="1"/>
</dbReference>
<dbReference type="PANTHER" id="PTHR34075">
    <property type="entry name" value="BLR3430 PROTEIN"/>
    <property type="match status" value="1"/>
</dbReference>
<evidence type="ECO:0000313" key="3">
    <source>
        <dbReference type="EMBL" id="TXS91747.1"/>
    </source>
</evidence>
<dbReference type="InterPro" id="IPR002878">
    <property type="entry name" value="ChsH2_C"/>
</dbReference>